<keyword evidence="2" id="KW-0812">Transmembrane</keyword>
<dbReference type="PROSITE" id="PS51257">
    <property type="entry name" value="PROKAR_LIPOPROTEIN"/>
    <property type="match status" value="1"/>
</dbReference>
<accession>A0A846M587</accession>
<dbReference type="SUPFAM" id="SSF56954">
    <property type="entry name" value="Outer membrane efflux proteins (OEP)"/>
    <property type="match status" value="1"/>
</dbReference>
<gene>
    <name evidence="3" type="ORF">FHS54_001274</name>
</gene>
<organism evidence="3 4">
    <name type="scientific">Sphingobium vermicomposti</name>
    <dbReference type="NCBI Taxonomy" id="529005"/>
    <lineage>
        <taxon>Bacteria</taxon>
        <taxon>Pseudomonadati</taxon>
        <taxon>Pseudomonadota</taxon>
        <taxon>Alphaproteobacteria</taxon>
        <taxon>Sphingomonadales</taxon>
        <taxon>Sphingomonadaceae</taxon>
        <taxon>Sphingobium</taxon>
    </lineage>
</organism>
<comment type="caution">
    <text evidence="3">The sequence shown here is derived from an EMBL/GenBank/DDBJ whole genome shotgun (WGS) entry which is preliminary data.</text>
</comment>
<dbReference type="Proteomes" id="UP000576821">
    <property type="component" value="Unassembled WGS sequence"/>
</dbReference>
<sequence>MVRQAMRRLTLCALGVGLLAGCTRVGPDYKGPNSALLKSPAAQGKFVGAAGLPVDFDAPPQDWWRLYNDPLLDRLVGEALGANTDLRVAAANLERTEVAIHEAKDAYGPEVETEVASERRQFSTQSYLRETPIPPLTVGSVGMRVAYQLDLFGQLKRLVEAAEADAEASRAVRDAVRVTVVANVVRAYVEACTAGEELTVTRSVVNIQDKTAGVLRRLGRAGRIARTDAFRADARTEEGRAALPVFEARRKTALYRLAVLTGRPPAEFPIEVATCAEPPHLTRPVPVGDGASLLKRRPDVREAERDLAAATARIGVAIGELYPRISLGAGLGSTGILSDLGTSPANHWSLGPLISWSLPTPAVRSRIHQANAKADASLAHFDGIVLNALREVETSLTSYGRDLDRHARLEMARNLAVKARDDAQILYRAGRTPLLDLLDAQRAAAEAEAVLAASKARIADDQVSLFLALGGGWEQGES</sequence>
<dbReference type="InterPro" id="IPR010131">
    <property type="entry name" value="MdtP/NodT-like"/>
</dbReference>
<evidence type="ECO:0000313" key="3">
    <source>
        <dbReference type="EMBL" id="NIJ16308.1"/>
    </source>
</evidence>
<protein>
    <submittedName>
        <fullName evidence="3">NodT family efflux transporter outer membrane factor (OMF) lipoprotein</fullName>
    </submittedName>
</protein>
<name>A0A846M587_9SPHN</name>
<keyword evidence="2 3" id="KW-0449">Lipoprotein</keyword>
<dbReference type="PANTHER" id="PTHR30203">
    <property type="entry name" value="OUTER MEMBRANE CATION EFFLUX PROTEIN"/>
    <property type="match status" value="1"/>
</dbReference>
<dbReference type="NCBIfam" id="TIGR01845">
    <property type="entry name" value="outer_NodT"/>
    <property type="match status" value="1"/>
</dbReference>
<proteinExistence type="inferred from homology"/>
<dbReference type="Gene3D" id="2.20.200.10">
    <property type="entry name" value="Outer membrane efflux proteins (OEP)"/>
    <property type="match status" value="1"/>
</dbReference>
<keyword evidence="4" id="KW-1185">Reference proteome</keyword>
<dbReference type="Gene3D" id="1.20.1600.10">
    <property type="entry name" value="Outer membrane efflux proteins (OEP)"/>
    <property type="match status" value="1"/>
</dbReference>
<dbReference type="InterPro" id="IPR003423">
    <property type="entry name" value="OMP_efflux"/>
</dbReference>
<keyword evidence="2" id="KW-1134">Transmembrane beta strand</keyword>
<keyword evidence="2" id="KW-0564">Palmitate</keyword>
<dbReference type="PANTHER" id="PTHR30203:SF21">
    <property type="entry name" value="OUTER MEMBRANE COMPONENT OF MULTIDRUG EFFLUX PUMP-RELATED"/>
    <property type="match status" value="1"/>
</dbReference>
<evidence type="ECO:0000256" key="2">
    <source>
        <dbReference type="RuleBase" id="RU362097"/>
    </source>
</evidence>
<evidence type="ECO:0000256" key="1">
    <source>
        <dbReference type="ARBA" id="ARBA00007613"/>
    </source>
</evidence>
<comment type="similarity">
    <text evidence="1 2">Belongs to the outer membrane factor (OMF) (TC 1.B.17) family.</text>
</comment>
<dbReference type="EMBL" id="JAASQR010000002">
    <property type="protein sequence ID" value="NIJ16308.1"/>
    <property type="molecule type" value="Genomic_DNA"/>
</dbReference>
<dbReference type="Pfam" id="PF02321">
    <property type="entry name" value="OEP"/>
    <property type="match status" value="2"/>
</dbReference>
<dbReference type="GO" id="GO:0015562">
    <property type="term" value="F:efflux transmembrane transporter activity"/>
    <property type="evidence" value="ECO:0007669"/>
    <property type="project" value="InterPro"/>
</dbReference>
<keyword evidence="2" id="KW-0472">Membrane</keyword>
<dbReference type="GO" id="GO:0005886">
    <property type="term" value="C:plasma membrane"/>
    <property type="evidence" value="ECO:0007669"/>
    <property type="project" value="UniProtKB-SubCell"/>
</dbReference>
<reference evidence="3 4" key="1">
    <citation type="submission" date="2020-03" db="EMBL/GenBank/DDBJ databases">
        <title>Genomic Encyclopedia of Type Strains, Phase IV (KMG-IV): sequencing the most valuable type-strain genomes for metagenomic binning, comparative biology and taxonomic classification.</title>
        <authorList>
            <person name="Goeker M."/>
        </authorList>
    </citation>
    <scope>NUCLEOTIDE SEQUENCE [LARGE SCALE GENOMIC DNA]</scope>
    <source>
        <strain evidence="3 4">DSM 21299</strain>
    </source>
</reference>
<evidence type="ECO:0000313" key="4">
    <source>
        <dbReference type="Proteomes" id="UP000576821"/>
    </source>
</evidence>
<dbReference type="AlphaFoldDB" id="A0A846M587"/>
<comment type="subcellular location">
    <subcellularLocation>
        <location evidence="2">Cell membrane</location>
        <topology evidence="2">Lipid-anchor</topology>
    </subcellularLocation>
</comment>